<evidence type="ECO:0000313" key="3">
    <source>
        <dbReference type="EMBL" id="MFC4262054.1"/>
    </source>
</evidence>
<proteinExistence type="predicted"/>
<dbReference type="Gene3D" id="2.60.120.200">
    <property type="match status" value="1"/>
</dbReference>
<evidence type="ECO:0000256" key="1">
    <source>
        <dbReference type="SAM" id="SignalP"/>
    </source>
</evidence>
<protein>
    <submittedName>
        <fullName evidence="3">Beta strand repeat-containing protein</fullName>
    </submittedName>
</protein>
<dbReference type="NCBIfam" id="TIGR04183">
    <property type="entry name" value="Por_Secre_tail"/>
    <property type="match status" value="1"/>
</dbReference>
<dbReference type="Gene3D" id="2.60.40.10">
    <property type="entry name" value="Immunoglobulins"/>
    <property type="match status" value="1"/>
</dbReference>
<keyword evidence="1" id="KW-0732">Signal</keyword>
<dbReference type="EMBL" id="JBHSCZ010000001">
    <property type="protein sequence ID" value="MFC4262054.1"/>
    <property type="molecule type" value="Genomic_DNA"/>
</dbReference>
<accession>A0ABV8QSN2</accession>
<keyword evidence="4" id="KW-1185">Reference proteome</keyword>
<dbReference type="RefSeq" id="WP_379707416.1">
    <property type="nucleotide sequence ID" value="NZ_JBHSCZ010000001.1"/>
</dbReference>
<organism evidence="3 4">
    <name type="scientific">Ferruginibacter yonginensis</name>
    <dbReference type="NCBI Taxonomy" id="1310416"/>
    <lineage>
        <taxon>Bacteria</taxon>
        <taxon>Pseudomonadati</taxon>
        <taxon>Bacteroidota</taxon>
        <taxon>Chitinophagia</taxon>
        <taxon>Chitinophagales</taxon>
        <taxon>Chitinophagaceae</taxon>
        <taxon>Ferruginibacter</taxon>
    </lineage>
</organism>
<dbReference type="InterPro" id="IPR013783">
    <property type="entry name" value="Ig-like_fold"/>
</dbReference>
<comment type="caution">
    <text evidence="3">The sequence shown here is derived from an EMBL/GenBank/DDBJ whole genome shotgun (WGS) entry which is preliminary data.</text>
</comment>
<feature type="domain" description="Secretion system C-terminal sorting" evidence="2">
    <location>
        <begin position="1079"/>
        <end position="1144"/>
    </location>
</feature>
<evidence type="ECO:0000313" key="4">
    <source>
        <dbReference type="Proteomes" id="UP001595907"/>
    </source>
</evidence>
<feature type="signal peptide" evidence="1">
    <location>
        <begin position="1"/>
        <end position="20"/>
    </location>
</feature>
<dbReference type="Pfam" id="PF18962">
    <property type="entry name" value="Por_Secre_tail"/>
    <property type="match status" value="1"/>
</dbReference>
<dbReference type="InterPro" id="IPR026444">
    <property type="entry name" value="Secre_tail"/>
</dbReference>
<gene>
    <name evidence="3" type="ORF">ACFOWM_04130</name>
</gene>
<sequence length="1150" mass="120152">MKKILLQCCFLLAILQSNIAQVSLSADGPGNTYELINSKLAPGYDVVEAPDDSHTTFGRHIAEVFDNSLNKNVFEFYSHVSTDGDPSTGSADRQRVEIKTYASSPANLIGTNGETVTYKWLFKIPNGFKASSSFTHLHQIKPVNGDDADPIFTLTARKGTPNKLELIYVETSASASFKAAIIDLTLLEGQWVSVIENIVVGNPALGTSGKYAITLKRVSDGAVLLNYTNNNIATIRTDNSFIRPKWGIYRSLNTPADLRDEAVRFADFSIAEGTLAAQTYYWIGGANGSFTANANWNTQLDGLGTSRSATAIDDVLIFDGSNIGGTVLTTGTVTLTATSTSFGQIKLQNNANVVIQRPAGGGGTGTLTVNGDGTPDPDFVIGTGCNFTVNSPLTDGNIIINLLANVTGTVSGTFSMSNTGTHRITSQTTNGLAFLAGATFNSGGTPATAAYPFGSSTQSVQNGVIFQSGSNLVVTGNRSPMGGTSTFQACNMMPGSNTYFRSNASSATGSYANLKTYGNIFIENNATFTSDGPLYKVENITIDNGATFVTHSSGNTPILGNLTVNGTLSAPGGSTNIIVMGGSTPQTISGTGSINIPSFTVANYSDVSLLKQMFVSTTVNIVGKLSFSSGGQIAGTATFTARVAGAATSITGNTTEGSYLLTNIVGTLSGNAGLAIAGTGLDATTSVAGFSTANAVINLSKPATATATGVTYTFTSDSATLVSANPNGFDNATGAVVVSGTKTYQSGTNYIINAATTAPFGISATATTGIIVGNVLLNAPVTTNFNTRIRGTLTLGSGILTIRATDTVRVLTNNIIGGAPFSNSKYIACAAAGNSVGVLRFDDITTTTLFPIGTATKYLPVSLTPTSIMDFAASCFEGITTDGTPTGTAYSATQKADVVDAVWTINRITGSGDCAMQLSWPSVLEGSNFSAFPNNQVGINRYSGAIWEPAIGTGDNTSNTATATFTNFSPFSVGQAAGPLPVKLVNVYATKVDQKNNLHWVVSNEINVQQYIVETSMNGVDFKSIGAVNAQQISQYVFADATTYTATVYYRLKVVNVDGSFQYSNIVIVKNNKQLLTSVYPNPATQFIYVNGLSNNSAVKIVNTNGQVILTKSVKNITTLQIDVSTLPQGVYFVEAMVDQQVATSQFLKK</sequence>
<dbReference type="Proteomes" id="UP001595907">
    <property type="component" value="Unassembled WGS sequence"/>
</dbReference>
<reference evidence="4" key="1">
    <citation type="journal article" date="2019" name="Int. J. Syst. Evol. Microbiol.">
        <title>The Global Catalogue of Microorganisms (GCM) 10K type strain sequencing project: providing services to taxonomists for standard genome sequencing and annotation.</title>
        <authorList>
            <consortium name="The Broad Institute Genomics Platform"/>
            <consortium name="The Broad Institute Genome Sequencing Center for Infectious Disease"/>
            <person name="Wu L."/>
            <person name="Ma J."/>
        </authorList>
    </citation>
    <scope>NUCLEOTIDE SEQUENCE [LARGE SCALE GENOMIC DNA]</scope>
    <source>
        <strain evidence="4">CECT 8289</strain>
    </source>
</reference>
<evidence type="ECO:0000259" key="2">
    <source>
        <dbReference type="Pfam" id="PF18962"/>
    </source>
</evidence>
<feature type="chain" id="PRO_5046084900" evidence="1">
    <location>
        <begin position="21"/>
        <end position="1150"/>
    </location>
</feature>
<name>A0ABV8QSN2_9BACT</name>